<dbReference type="EMBL" id="GL871548">
    <property type="protein sequence ID" value="EGC28768.1"/>
    <property type="molecule type" value="Genomic_DNA"/>
</dbReference>
<protein>
    <submittedName>
        <fullName evidence="1">Uncharacterized protein</fullName>
    </submittedName>
</protein>
<gene>
    <name evidence="1" type="ORF">DICPUDRAFT_159741</name>
</gene>
<reference evidence="2" key="1">
    <citation type="journal article" date="2011" name="Genome Biol.">
        <title>Comparative genomics of the social amoebae Dictyostelium discoideum and Dictyostelium purpureum.</title>
        <authorList>
            <consortium name="US DOE Joint Genome Institute (JGI-PGF)"/>
            <person name="Sucgang R."/>
            <person name="Kuo A."/>
            <person name="Tian X."/>
            <person name="Salerno W."/>
            <person name="Parikh A."/>
            <person name="Feasley C.L."/>
            <person name="Dalin E."/>
            <person name="Tu H."/>
            <person name="Huang E."/>
            <person name="Barry K."/>
            <person name="Lindquist E."/>
            <person name="Shapiro H."/>
            <person name="Bruce D."/>
            <person name="Schmutz J."/>
            <person name="Salamov A."/>
            <person name="Fey P."/>
            <person name="Gaudet P."/>
            <person name="Anjard C."/>
            <person name="Babu M.M."/>
            <person name="Basu S."/>
            <person name="Bushmanova Y."/>
            <person name="van der Wel H."/>
            <person name="Katoh-Kurasawa M."/>
            <person name="Dinh C."/>
            <person name="Coutinho P.M."/>
            <person name="Saito T."/>
            <person name="Elias M."/>
            <person name="Schaap P."/>
            <person name="Kay R.R."/>
            <person name="Henrissat B."/>
            <person name="Eichinger L."/>
            <person name="Rivero F."/>
            <person name="Putnam N.H."/>
            <person name="West C.M."/>
            <person name="Loomis W.F."/>
            <person name="Chisholm R.L."/>
            <person name="Shaulsky G."/>
            <person name="Strassmann J.E."/>
            <person name="Queller D.C."/>
            <person name="Kuspa A."/>
            <person name="Grigoriev I.V."/>
        </authorList>
    </citation>
    <scope>NUCLEOTIDE SEQUENCE [LARGE SCALE GENOMIC DNA]</scope>
    <source>
        <strain evidence="2">QSDP1</strain>
    </source>
</reference>
<dbReference type="KEGG" id="dpp:DICPUDRAFT_159741"/>
<evidence type="ECO:0000313" key="1">
    <source>
        <dbReference type="EMBL" id="EGC28768.1"/>
    </source>
</evidence>
<dbReference type="FunCoup" id="F1A4V9">
    <property type="interactions" value="743"/>
</dbReference>
<name>F1A4V9_DICPU</name>
<dbReference type="Proteomes" id="UP000001064">
    <property type="component" value="Unassembled WGS sequence"/>
</dbReference>
<proteinExistence type="predicted"/>
<evidence type="ECO:0000313" key="2">
    <source>
        <dbReference type="Proteomes" id="UP000001064"/>
    </source>
</evidence>
<dbReference type="AlphaFoldDB" id="F1A4V9"/>
<dbReference type="GeneID" id="10507240"/>
<dbReference type="VEuPathDB" id="AmoebaDB:DICPUDRAFT_159741"/>
<sequence length="65" mass="6559">MSIIAAISSLGSVQSSSFKQTGVSNYTASSDSASFAKNNNAHLADVNIFANLLGILGIGVSAKVL</sequence>
<dbReference type="InParanoid" id="F1A4V9"/>
<dbReference type="OrthoDB" id="20301at2759"/>
<keyword evidence="2" id="KW-1185">Reference proteome</keyword>
<organism evidence="1 2">
    <name type="scientific">Dictyostelium purpureum</name>
    <name type="common">Slime mold</name>
    <dbReference type="NCBI Taxonomy" id="5786"/>
    <lineage>
        <taxon>Eukaryota</taxon>
        <taxon>Amoebozoa</taxon>
        <taxon>Evosea</taxon>
        <taxon>Eumycetozoa</taxon>
        <taxon>Dictyostelia</taxon>
        <taxon>Dictyosteliales</taxon>
        <taxon>Dictyosteliaceae</taxon>
        <taxon>Dictyostelium</taxon>
    </lineage>
</organism>
<accession>F1A4V9</accession>
<dbReference type="RefSeq" id="XP_003294703.1">
    <property type="nucleotide sequence ID" value="XM_003294655.1"/>
</dbReference>